<dbReference type="AlphaFoldDB" id="A0A915L851"/>
<evidence type="ECO:0000256" key="1">
    <source>
        <dbReference type="SAM" id="MobiDB-lite"/>
    </source>
</evidence>
<reference evidence="4" key="1">
    <citation type="submission" date="2022-11" db="UniProtKB">
        <authorList>
            <consortium name="WormBaseParasite"/>
        </authorList>
    </citation>
    <scope>IDENTIFICATION</scope>
</reference>
<dbReference type="WBParaSite" id="nRc.2.0.1.t45921-RA">
    <property type="protein sequence ID" value="nRc.2.0.1.t45921-RA"/>
    <property type="gene ID" value="nRc.2.0.1.g45921"/>
</dbReference>
<dbReference type="Pfam" id="PF10545">
    <property type="entry name" value="MADF_DNA_bdg"/>
    <property type="match status" value="1"/>
</dbReference>
<protein>
    <submittedName>
        <fullName evidence="4">MADF domain-containing protein</fullName>
    </submittedName>
</protein>
<sequence>MGSDINANFERTIENSKNNASAPVISDEFKHQLIEFVQQNKCIWNVVDESHRNKEMRKSTRAKLVENLNQMFSPRMMSG</sequence>
<proteinExistence type="predicted"/>
<name>A0A915L851_ROMCU</name>
<dbReference type="Proteomes" id="UP000887565">
    <property type="component" value="Unplaced"/>
</dbReference>
<evidence type="ECO:0000313" key="4">
    <source>
        <dbReference type="WBParaSite" id="nRc.2.0.1.t45921-RA"/>
    </source>
</evidence>
<keyword evidence="3" id="KW-1185">Reference proteome</keyword>
<dbReference type="InterPro" id="IPR006578">
    <property type="entry name" value="MADF-dom"/>
</dbReference>
<evidence type="ECO:0000313" key="3">
    <source>
        <dbReference type="Proteomes" id="UP000887565"/>
    </source>
</evidence>
<organism evidence="3 4">
    <name type="scientific">Romanomermis culicivorax</name>
    <name type="common">Nematode worm</name>
    <dbReference type="NCBI Taxonomy" id="13658"/>
    <lineage>
        <taxon>Eukaryota</taxon>
        <taxon>Metazoa</taxon>
        <taxon>Ecdysozoa</taxon>
        <taxon>Nematoda</taxon>
        <taxon>Enoplea</taxon>
        <taxon>Dorylaimia</taxon>
        <taxon>Mermithida</taxon>
        <taxon>Mermithoidea</taxon>
        <taxon>Mermithidae</taxon>
        <taxon>Romanomermis</taxon>
    </lineage>
</organism>
<accession>A0A915L851</accession>
<evidence type="ECO:0000259" key="2">
    <source>
        <dbReference type="Pfam" id="PF10545"/>
    </source>
</evidence>
<feature type="region of interest" description="Disordered" evidence="1">
    <location>
        <begin position="1"/>
        <end position="22"/>
    </location>
</feature>
<feature type="domain" description="MADF" evidence="2">
    <location>
        <begin position="33"/>
        <end position="73"/>
    </location>
</feature>